<evidence type="ECO:0000313" key="4">
    <source>
        <dbReference type="Proteomes" id="UP001310386"/>
    </source>
</evidence>
<protein>
    <submittedName>
        <fullName evidence="3">Stage II sporulation protein P</fullName>
    </submittedName>
</protein>
<feature type="compositionally biased region" description="Low complexity" evidence="1">
    <location>
        <begin position="182"/>
        <end position="196"/>
    </location>
</feature>
<dbReference type="InterPro" id="IPR010897">
    <property type="entry name" value="Spore_II_P"/>
</dbReference>
<evidence type="ECO:0000256" key="1">
    <source>
        <dbReference type="SAM" id="MobiDB-lite"/>
    </source>
</evidence>
<keyword evidence="2" id="KW-0472">Membrane</keyword>
<evidence type="ECO:0000313" key="3">
    <source>
        <dbReference type="EMBL" id="MEB3100719.1"/>
    </source>
</evidence>
<dbReference type="EMBL" id="JAYJLD010000003">
    <property type="protein sequence ID" value="MEB3100719.1"/>
    <property type="molecule type" value="Genomic_DNA"/>
</dbReference>
<feature type="region of interest" description="Disordered" evidence="1">
    <location>
        <begin position="139"/>
        <end position="208"/>
    </location>
</feature>
<name>A0ABU5ZDY3_9BACL</name>
<dbReference type="Proteomes" id="UP001310386">
    <property type="component" value="Unassembled WGS sequence"/>
</dbReference>
<reference evidence="3" key="1">
    <citation type="submission" date="2023-12" db="EMBL/GenBank/DDBJ databases">
        <title>Fervidustalea candida gen. nov., sp. nov., a novel member of the family Paenibacillaceae isolated from a geothermal area.</title>
        <authorList>
            <person name="Li W.-J."/>
            <person name="Jiao J.-Y."/>
            <person name="Chen Y."/>
        </authorList>
    </citation>
    <scope>NUCLEOTIDE SEQUENCE</scope>
    <source>
        <strain evidence="3">SYSU GA230002</strain>
    </source>
</reference>
<comment type="caution">
    <text evidence="3">The sequence shown here is derived from an EMBL/GenBank/DDBJ whole genome shotgun (WGS) entry which is preliminary data.</text>
</comment>
<feature type="transmembrane region" description="Helical" evidence="2">
    <location>
        <begin position="22"/>
        <end position="47"/>
    </location>
</feature>
<organism evidence="3 4">
    <name type="scientific">Ferviditalea candida</name>
    <dbReference type="NCBI Taxonomy" id="3108399"/>
    <lineage>
        <taxon>Bacteria</taxon>
        <taxon>Bacillati</taxon>
        <taxon>Bacillota</taxon>
        <taxon>Bacilli</taxon>
        <taxon>Bacillales</taxon>
        <taxon>Paenibacillaceae</taxon>
        <taxon>Ferviditalea</taxon>
    </lineage>
</organism>
<sequence>MKKIDLTIKLDQAGRIGRQLKVLFQTFVILSFLSLLMFIVLGISGMLQSKLLNSPVSSMKGLAASVSSRFFADMIGMEIPDFQRKGESFTFSQKNVSSFMFQFLTNINPQDPKSLLAREVPGMEDDTILLRRGLSNDVTSYPMDYTPSNDVLKPDKGSSSSQGNSQNSARGNGGSGDGNSGNGQQNGNAGQNSSSGASGGSDKSPELSTNGRKVIFIYHSHNRESWIPELKARGEKIEGINQAYDPKINITLAGKRLAAKLGELGVGAVDSSTDYVSQVAGFNYNYSYKYSLKTVKEAFAANPDYTYFFDIHRDSQERDLTTVNIGGKAYAQVYFIIGHKNPHWEKNEEFASKIHARLEQLYPGVSRGIYGKGPKSGNAEYNQSFSPNSVLIEIGGPENTLAETYRTVDILAKVIADIYWDAEKVNANKQSAAK</sequence>
<proteinExistence type="predicted"/>
<accession>A0ABU5ZDY3</accession>
<gene>
    <name evidence="3" type="ORF">VF724_03495</name>
</gene>
<keyword evidence="4" id="KW-1185">Reference proteome</keyword>
<keyword evidence="2" id="KW-1133">Transmembrane helix</keyword>
<dbReference type="Pfam" id="PF07454">
    <property type="entry name" value="SpoIIP"/>
    <property type="match status" value="1"/>
</dbReference>
<evidence type="ECO:0000256" key="2">
    <source>
        <dbReference type="SAM" id="Phobius"/>
    </source>
</evidence>
<dbReference type="RefSeq" id="WP_371752832.1">
    <property type="nucleotide sequence ID" value="NZ_JAYJLD010000003.1"/>
</dbReference>
<feature type="compositionally biased region" description="Low complexity" evidence="1">
    <location>
        <begin position="157"/>
        <end position="170"/>
    </location>
</feature>
<keyword evidence="2" id="KW-0812">Transmembrane</keyword>
<dbReference type="NCBIfam" id="TIGR02867">
    <property type="entry name" value="spore_II_P"/>
    <property type="match status" value="1"/>
</dbReference>
<feature type="compositionally biased region" description="Gly residues" evidence="1">
    <location>
        <begin position="171"/>
        <end position="181"/>
    </location>
</feature>